<comment type="pathway">
    <text evidence="2">Protein modification; protein glycosylation.</text>
</comment>
<protein>
    <recommendedName>
        <fullName evidence="4">dolichyl-phosphate beta-glucosyltransferase</fullName>
        <ecNumber evidence="4">2.4.1.117</ecNumber>
    </recommendedName>
</protein>
<evidence type="ECO:0000259" key="13">
    <source>
        <dbReference type="Pfam" id="PF00535"/>
    </source>
</evidence>
<keyword evidence="7" id="KW-0812">Transmembrane</keyword>
<evidence type="ECO:0000256" key="11">
    <source>
        <dbReference type="ARBA" id="ARBA00023136"/>
    </source>
</evidence>
<evidence type="ECO:0000256" key="6">
    <source>
        <dbReference type="ARBA" id="ARBA00022679"/>
    </source>
</evidence>
<evidence type="ECO:0000256" key="3">
    <source>
        <dbReference type="ARBA" id="ARBA00006739"/>
    </source>
</evidence>
<dbReference type="InterPro" id="IPR035518">
    <property type="entry name" value="DPG_synthase"/>
</dbReference>
<keyword evidence="11" id="KW-0472">Membrane</keyword>
<dbReference type="PANTHER" id="PTHR10859">
    <property type="entry name" value="GLYCOSYL TRANSFERASE"/>
    <property type="match status" value="1"/>
</dbReference>
<organism evidence="14 15">
    <name type="scientific">Methanogenium marinum</name>
    <dbReference type="NCBI Taxonomy" id="348610"/>
    <lineage>
        <taxon>Archaea</taxon>
        <taxon>Methanobacteriati</taxon>
        <taxon>Methanobacteriota</taxon>
        <taxon>Stenosarchaea group</taxon>
        <taxon>Methanomicrobia</taxon>
        <taxon>Methanomicrobiales</taxon>
        <taxon>Methanomicrobiaceae</taxon>
        <taxon>Methanogenium</taxon>
    </lineage>
</organism>
<dbReference type="AlphaFoldDB" id="A0A9Q4PVW8"/>
<evidence type="ECO:0000256" key="2">
    <source>
        <dbReference type="ARBA" id="ARBA00004922"/>
    </source>
</evidence>
<dbReference type="Proteomes" id="UP001143747">
    <property type="component" value="Unassembled WGS sequence"/>
</dbReference>
<gene>
    <name evidence="14" type="ORF">L0665_05275</name>
</gene>
<keyword evidence="5" id="KW-0328">Glycosyltransferase</keyword>
<sequence>MKVSEEDCTIVIPAYNEAGRIGGLLDGLAEYHGQIIVVCDGDDNTAGVVRSFAESHPSCRMECREYNERLGKGGGVTAGLMHAKTLYAGFMDADGSTTIHEMKRLFSHLSDADGIIGSRWIEGACVPVRQSKGRQVQSRLFNLFVRLVFSLPFYDTQCGAKVFRTKAVQAVLSSVQSQGFEFDVELLWQMKRQGFVIQEVPIRWEDQPDSRVGSTTGFAMLKGLLKIRFGRLP</sequence>
<proteinExistence type="inferred from homology"/>
<dbReference type="Pfam" id="PF00535">
    <property type="entry name" value="Glycos_transf_2"/>
    <property type="match status" value="1"/>
</dbReference>
<dbReference type="InterPro" id="IPR029044">
    <property type="entry name" value="Nucleotide-diphossugar_trans"/>
</dbReference>
<comment type="caution">
    <text evidence="14">The sequence shown here is derived from an EMBL/GenBank/DDBJ whole genome shotgun (WGS) entry which is preliminary data.</text>
</comment>
<keyword evidence="9" id="KW-0735">Signal-anchor</keyword>
<dbReference type="SUPFAM" id="SSF53448">
    <property type="entry name" value="Nucleotide-diphospho-sugar transferases"/>
    <property type="match status" value="1"/>
</dbReference>
<dbReference type="Gene3D" id="3.90.550.10">
    <property type="entry name" value="Spore Coat Polysaccharide Biosynthesis Protein SpsA, Chain A"/>
    <property type="match status" value="1"/>
</dbReference>
<evidence type="ECO:0000256" key="4">
    <source>
        <dbReference type="ARBA" id="ARBA00012583"/>
    </source>
</evidence>
<reference evidence="14" key="1">
    <citation type="submission" date="2022-01" db="EMBL/GenBank/DDBJ databases">
        <title>Draft genome of Methanogenium marinum DSM 15558.</title>
        <authorList>
            <person name="Chen S.-C."/>
            <person name="You Y.-T."/>
        </authorList>
    </citation>
    <scope>NUCLEOTIDE SEQUENCE</scope>
    <source>
        <strain evidence="14">DSM 15558</strain>
    </source>
</reference>
<evidence type="ECO:0000256" key="1">
    <source>
        <dbReference type="ARBA" id="ARBA00004389"/>
    </source>
</evidence>
<comment type="similarity">
    <text evidence="3">Belongs to the glycosyltransferase 2 family.</text>
</comment>
<evidence type="ECO:0000256" key="9">
    <source>
        <dbReference type="ARBA" id="ARBA00022968"/>
    </source>
</evidence>
<dbReference type="GO" id="GO:0006487">
    <property type="term" value="P:protein N-linked glycosylation"/>
    <property type="evidence" value="ECO:0007669"/>
    <property type="project" value="TreeGrafter"/>
</dbReference>
<evidence type="ECO:0000256" key="12">
    <source>
        <dbReference type="ARBA" id="ARBA00045097"/>
    </source>
</evidence>
<evidence type="ECO:0000256" key="7">
    <source>
        <dbReference type="ARBA" id="ARBA00022692"/>
    </source>
</evidence>
<evidence type="ECO:0000313" key="15">
    <source>
        <dbReference type="Proteomes" id="UP001143747"/>
    </source>
</evidence>
<dbReference type="EMBL" id="JAKELO010000002">
    <property type="protein sequence ID" value="MDE4908019.1"/>
    <property type="molecule type" value="Genomic_DNA"/>
</dbReference>
<keyword evidence="10" id="KW-1133">Transmembrane helix</keyword>
<evidence type="ECO:0000256" key="10">
    <source>
        <dbReference type="ARBA" id="ARBA00022989"/>
    </source>
</evidence>
<dbReference type="PANTHER" id="PTHR10859:SF91">
    <property type="entry name" value="DOLICHYL-PHOSPHATE BETA-GLUCOSYLTRANSFERASE"/>
    <property type="match status" value="1"/>
</dbReference>
<dbReference type="CDD" id="cd04188">
    <property type="entry name" value="DPG_synthase"/>
    <property type="match status" value="1"/>
</dbReference>
<evidence type="ECO:0000256" key="8">
    <source>
        <dbReference type="ARBA" id="ARBA00022824"/>
    </source>
</evidence>
<keyword evidence="15" id="KW-1185">Reference proteome</keyword>
<dbReference type="GO" id="GO:0004581">
    <property type="term" value="F:dolichyl-phosphate beta-glucosyltransferase activity"/>
    <property type="evidence" value="ECO:0007669"/>
    <property type="project" value="UniProtKB-EC"/>
</dbReference>
<keyword evidence="6" id="KW-0808">Transferase</keyword>
<dbReference type="InterPro" id="IPR001173">
    <property type="entry name" value="Glyco_trans_2-like"/>
</dbReference>
<comment type="subcellular location">
    <subcellularLocation>
        <location evidence="1">Endoplasmic reticulum membrane</location>
        <topology evidence="1">Single-pass membrane protein</topology>
    </subcellularLocation>
</comment>
<evidence type="ECO:0000313" key="14">
    <source>
        <dbReference type="EMBL" id="MDE4908019.1"/>
    </source>
</evidence>
<comment type="catalytic activity">
    <reaction evidence="12">
        <text>a di-trans,poly-cis-dolichyl phosphate + UDP-alpha-D-glucose = a di-trans,poly-cis-dolichyl beta-D-glucosyl phosphate + UDP</text>
        <dbReference type="Rhea" id="RHEA:15401"/>
        <dbReference type="Rhea" id="RHEA-COMP:19498"/>
        <dbReference type="Rhea" id="RHEA-COMP:19502"/>
        <dbReference type="ChEBI" id="CHEBI:57525"/>
        <dbReference type="ChEBI" id="CHEBI:57683"/>
        <dbReference type="ChEBI" id="CHEBI:58223"/>
        <dbReference type="ChEBI" id="CHEBI:58885"/>
        <dbReference type="EC" id="2.4.1.117"/>
    </reaction>
    <physiologicalReaction direction="left-to-right" evidence="12">
        <dbReference type="Rhea" id="RHEA:15402"/>
    </physiologicalReaction>
</comment>
<evidence type="ECO:0000256" key="5">
    <source>
        <dbReference type="ARBA" id="ARBA00022676"/>
    </source>
</evidence>
<dbReference type="RefSeq" id="WP_274924657.1">
    <property type="nucleotide sequence ID" value="NZ_JAKELO010000002.1"/>
</dbReference>
<name>A0A9Q4PVW8_9EURY</name>
<accession>A0A9Q4PVW8</accession>
<dbReference type="EC" id="2.4.1.117" evidence="4"/>
<feature type="domain" description="Glycosyltransferase 2-like" evidence="13">
    <location>
        <begin position="9"/>
        <end position="170"/>
    </location>
</feature>
<keyword evidence="8" id="KW-0256">Endoplasmic reticulum</keyword>